<dbReference type="AlphaFoldDB" id="A0AA35XA13"/>
<evidence type="ECO:0000259" key="2">
    <source>
        <dbReference type="PROSITE" id="PS51433"/>
    </source>
</evidence>
<feature type="domain" description="PNT" evidence="2">
    <location>
        <begin position="112"/>
        <end position="198"/>
    </location>
</feature>
<sequence>MQTRPAGPAPLRAPIKTRICAEDGKVLRSCLSSTWYIVFSSNIMALTLKDYLDRPLDDYCSEILSEWHNNCINQTSFDIPIAILERPAESTAEPSPTYQTTGPFPDSAESRAVAGSTVKFLHQTQLPAIPSQWTEDQVCQWAEWAAKEFQISSLNLQSFRGLSGQQLSSLSLSELDSRTSAEYGSTLYYFLQTLKSLSSGPPPDFSTGVSGGNFHNFELPFEPVPPIMSEGSLSSPAQGEQLVYSCPCHY</sequence>
<protein>
    <recommendedName>
        <fullName evidence="2">PNT domain-containing protein</fullName>
    </recommendedName>
</protein>
<gene>
    <name evidence="3" type="ORF">GBAR_LOCUS23929</name>
</gene>
<dbReference type="InterPro" id="IPR003118">
    <property type="entry name" value="Pointed_dom"/>
</dbReference>
<dbReference type="Gene3D" id="1.10.150.50">
    <property type="entry name" value="Transcription Factor, Ets-1"/>
    <property type="match status" value="1"/>
</dbReference>
<proteinExistence type="predicted"/>
<dbReference type="SMART" id="SM00251">
    <property type="entry name" value="SAM_PNT"/>
    <property type="match status" value="1"/>
</dbReference>
<name>A0AA35XA13_GEOBA</name>
<dbReference type="Pfam" id="PF02198">
    <property type="entry name" value="SAM_PNT"/>
    <property type="match status" value="1"/>
</dbReference>
<evidence type="ECO:0000256" key="1">
    <source>
        <dbReference type="SAM" id="MobiDB-lite"/>
    </source>
</evidence>
<dbReference type="InterPro" id="IPR013761">
    <property type="entry name" value="SAM/pointed_sf"/>
</dbReference>
<comment type="caution">
    <text evidence="3">The sequence shown here is derived from an EMBL/GenBank/DDBJ whole genome shotgun (WGS) entry which is preliminary data.</text>
</comment>
<evidence type="ECO:0000313" key="3">
    <source>
        <dbReference type="EMBL" id="CAI8043122.1"/>
    </source>
</evidence>
<dbReference type="PROSITE" id="PS51433">
    <property type="entry name" value="PNT"/>
    <property type="match status" value="1"/>
</dbReference>
<reference evidence="3" key="1">
    <citation type="submission" date="2023-03" db="EMBL/GenBank/DDBJ databases">
        <authorList>
            <person name="Steffen K."/>
            <person name="Cardenas P."/>
        </authorList>
    </citation>
    <scope>NUCLEOTIDE SEQUENCE</scope>
</reference>
<accession>A0AA35XA13</accession>
<feature type="region of interest" description="Disordered" evidence="1">
    <location>
        <begin position="90"/>
        <end position="109"/>
    </location>
</feature>
<dbReference type="GO" id="GO:0043565">
    <property type="term" value="F:sequence-specific DNA binding"/>
    <property type="evidence" value="ECO:0007669"/>
    <property type="project" value="InterPro"/>
</dbReference>
<organism evidence="3 4">
    <name type="scientific">Geodia barretti</name>
    <name type="common">Barrett's horny sponge</name>
    <dbReference type="NCBI Taxonomy" id="519541"/>
    <lineage>
        <taxon>Eukaryota</taxon>
        <taxon>Metazoa</taxon>
        <taxon>Porifera</taxon>
        <taxon>Demospongiae</taxon>
        <taxon>Heteroscleromorpha</taxon>
        <taxon>Tetractinellida</taxon>
        <taxon>Astrophorina</taxon>
        <taxon>Geodiidae</taxon>
        <taxon>Geodia</taxon>
    </lineage>
</organism>
<dbReference type="Proteomes" id="UP001174909">
    <property type="component" value="Unassembled WGS sequence"/>
</dbReference>
<feature type="compositionally biased region" description="Polar residues" evidence="1">
    <location>
        <begin position="92"/>
        <end position="102"/>
    </location>
</feature>
<keyword evidence="4" id="KW-1185">Reference proteome</keyword>
<dbReference type="SUPFAM" id="SSF47769">
    <property type="entry name" value="SAM/Pointed domain"/>
    <property type="match status" value="1"/>
</dbReference>
<dbReference type="EMBL" id="CASHTH010003303">
    <property type="protein sequence ID" value="CAI8043122.1"/>
    <property type="molecule type" value="Genomic_DNA"/>
</dbReference>
<evidence type="ECO:0000313" key="4">
    <source>
        <dbReference type="Proteomes" id="UP001174909"/>
    </source>
</evidence>